<evidence type="ECO:0000256" key="1">
    <source>
        <dbReference type="ARBA" id="ARBA00010211"/>
    </source>
</evidence>
<organism evidence="4 5">
    <name type="scientific">Acrocarpospora macrocephala</name>
    <dbReference type="NCBI Taxonomy" id="150177"/>
    <lineage>
        <taxon>Bacteria</taxon>
        <taxon>Bacillati</taxon>
        <taxon>Actinomycetota</taxon>
        <taxon>Actinomycetes</taxon>
        <taxon>Streptosporangiales</taxon>
        <taxon>Streptosporangiaceae</taxon>
        <taxon>Acrocarpospora</taxon>
    </lineage>
</organism>
<sequence length="340" mass="36405">MKAAFPAGPDLTDNVSDHGFGLAAVRLPSGQRRLRVVSARGVYPVSLALGARWSDVTTVNQLLPDWDTHVRTISSWLQSASPDADGSDGEAAEVLAPVCPGHIYQAAANYRRHVIDLMVASPRPEHRDLGLADRRAVAVKLMDERVASGVPTVFSGAVSSLCGPYDDVVIPHITEQCDWELELAAVIKAPARYVSKEDALDYVAGYTIANDITMRDQIYPSGDSSRGADWLASKSAPTHLPVGPLLVPAAFVAPGDVTITLRLNGQVMQDESSADMIYDLPRLIEHTSRYALMRPGDLLLTGSPAGNGVHHGRFLRAGDVMEGRISGLGVQRTGVVDEPS</sequence>
<comment type="caution">
    <text evidence="4">The sequence shown here is derived from an EMBL/GenBank/DDBJ whole genome shotgun (WGS) entry which is preliminary data.</text>
</comment>
<accession>A0A5M3WJQ0</accession>
<dbReference type="Proteomes" id="UP000331127">
    <property type="component" value="Unassembled WGS sequence"/>
</dbReference>
<keyword evidence="4" id="KW-0378">Hydrolase</keyword>
<dbReference type="GO" id="GO:0044281">
    <property type="term" value="P:small molecule metabolic process"/>
    <property type="evidence" value="ECO:0007669"/>
    <property type="project" value="UniProtKB-ARBA"/>
</dbReference>
<dbReference type="PANTHER" id="PTHR42796">
    <property type="entry name" value="FUMARYLACETOACETATE HYDROLASE DOMAIN-CONTAINING PROTEIN 2A-RELATED"/>
    <property type="match status" value="1"/>
</dbReference>
<name>A0A5M3WJQ0_9ACTN</name>
<keyword evidence="2" id="KW-0479">Metal-binding</keyword>
<dbReference type="EMBL" id="BLAE01000010">
    <property type="protein sequence ID" value="GES08389.1"/>
    <property type="molecule type" value="Genomic_DNA"/>
</dbReference>
<evidence type="ECO:0000256" key="2">
    <source>
        <dbReference type="ARBA" id="ARBA00022723"/>
    </source>
</evidence>
<dbReference type="PANTHER" id="PTHR42796:SF4">
    <property type="entry name" value="FUMARYLACETOACETATE HYDROLASE DOMAIN-CONTAINING PROTEIN 2A"/>
    <property type="match status" value="1"/>
</dbReference>
<gene>
    <name evidence="4" type="ORF">Amac_019850</name>
</gene>
<dbReference type="InterPro" id="IPR036663">
    <property type="entry name" value="Fumarylacetoacetase_C_sf"/>
</dbReference>
<keyword evidence="5" id="KW-1185">Reference proteome</keyword>
<proteinExistence type="inferred from homology"/>
<dbReference type="Gene3D" id="3.90.850.10">
    <property type="entry name" value="Fumarylacetoacetase-like, C-terminal domain"/>
    <property type="match status" value="1"/>
</dbReference>
<evidence type="ECO:0000313" key="5">
    <source>
        <dbReference type="Proteomes" id="UP000331127"/>
    </source>
</evidence>
<dbReference type="Pfam" id="PF01557">
    <property type="entry name" value="FAA_hydrolase"/>
    <property type="match status" value="1"/>
</dbReference>
<protein>
    <submittedName>
        <fullName evidence="4">Hydrolase</fullName>
    </submittedName>
</protein>
<dbReference type="GO" id="GO:0016787">
    <property type="term" value="F:hydrolase activity"/>
    <property type="evidence" value="ECO:0007669"/>
    <property type="project" value="UniProtKB-KW"/>
</dbReference>
<dbReference type="SUPFAM" id="SSF56529">
    <property type="entry name" value="FAH"/>
    <property type="match status" value="1"/>
</dbReference>
<dbReference type="GO" id="GO:0046872">
    <property type="term" value="F:metal ion binding"/>
    <property type="evidence" value="ECO:0007669"/>
    <property type="project" value="UniProtKB-KW"/>
</dbReference>
<dbReference type="InterPro" id="IPR051121">
    <property type="entry name" value="FAH"/>
</dbReference>
<evidence type="ECO:0000259" key="3">
    <source>
        <dbReference type="Pfam" id="PF01557"/>
    </source>
</evidence>
<feature type="domain" description="Fumarylacetoacetase-like C-terminal" evidence="3">
    <location>
        <begin position="104"/>
        <end position="336"/>
    </location>
</feature>
<dbReference type="InterPro" id="IPR011234">
    <property type="entry name" value="Fumarylacetoacetase-like_C"/>
</dbReference>
<dbReference type="AlphaFoldDB" id="A0A5M3WJQ0"/>
<evidence type="ECO:0000313" key="4">
    <source>
        <dbReference type="EMBL" id="GES08389.1"/>
    </source>
</evidence>
<reference evidence="4 5" key="1">
    <citation type="submission" date="2019-10" db="EMBL/GenBank/DDBJ databases">
        <title>Whole genome shotgun sequence of Acrocarpospora macrocephala NBRC 16266.</title>
        <authorList>
            <person name="Ichikawa N."/>
            <person name="Kimura A."/>
            <person name="Kitahashi Y."/>
            <person name="Komaki H."/>
            <person name="Oguchi A."/>
        </authorList>
    </citation>
    <scope>NUCLEOTIDE SEQUENCE [LARGE SCALE GENOMIC DNA]</scope>
    <source>
        <strain evidence="4 5">NBRC 16266</strain>
    </source>
</reference>
<comment type="similarity">
    <text evidence="1">Belongs to the FAH family.</text>
</comment>